<dbReference type="Gene3D" id="3.40.50.10190">
    <property type="entry name" value="BRCT domain"/>
    <property type="match status" value="1"/>
</dbReference>
<dbReference type="Proteomes" id="UP001456524">
    <property type="component" value="Unassembled WGS sequence"/>
</dbReference>
<feature type="compositionally biased region" description="Polar residues" evidence="4">
    <location>
        <begin position="925"/>
        <end position="935"/>
    </location>
</feature>
<feature type="compositionally biased region" description="Acidic residues" evidence="4">
    <location>
        <begin position="669"/>
        <end position="684"/>
    </location>
</feature>
<dbReference type="InterPro" id="IPR047249">
    <property type="entry name" value="BRCT_p53bp1-like_rpt1"/>
</dbReference>
<feature type="region of interest" description="Disordered" evidence="4">
    <location>
        <begin position="544"/>
        <end position="787"/>
    </location>
</feature>
<feature type="region of interest" description="Disordered" evidence="4">
    <location>
        <begin position="1158"/>
        <end position="1185"/>
    </location>
</feature>
<dbReference type="InterPro" id="IPR047252">
    <property type="entry name" value="TP53BP1-like"/>
</dbReference>
<dbReference type="Pfam" id="PF18115">
    <property type="entry name" value="Tudor_3"/>
    <property type="match status" value="1"/>
</dbReference>
<keyword evidence="7" id="KW-1185">Reference proteome</keyword>
<dbReference type="PROSITE" id="PS50172">
    <property type="entry name" value="BRCT"/>
    <property type="match status" value="1"/>
</dbReference>
<feature type="compositionally biased region" description="Acidic residues" evidence="4">
    <location>
        <begin position="637"/>
        <end position="649"/>
    </location>
</feature>
<feature type="compositionally biased region" description="Polar residues" evidence="4">
    <location>
        <begin position="492"/>
        <end position="513"/>
    </location>
</feature>
<feature type="region of interest" description="Disordered" evidence="4">
    <location>
        <begin position="1474"/>
        <end position="1494"/>
    </location>
</feature>
<feature type="compositionally biased region" description="Basic and acidic residues" evidence="4">
    <location>
        <begin position="954"/>
        <end position="965"/>
    </location>
</feature>
<feature type="compositionally biased region" description="Basic and acidic residues" evidence="4">
    <location>
        <begin position="290"/>
        <end position="334"/>
    </location>
</feature>
<keyword evidence="3" id="KW-0539">Nucleus</keyword>
<feature type="compositionally biased region" description="Polar residues" evidence="4">
    <location>
        <begin position="436"/>
        <end position="451"/>
    </location>
</feature>
<sequence>MASHVYQDSLDTQRMEEIKFEVSKQWPPDDAVSSHTFDTPSPSRSALPSHISSRHDRRAHCRSSALTIHPTPRLTPTPTPTRTYPIPTSNASLNFLKMNHTFAAFDGGDTQPMDSQIYKEYAKAHVALPDSCNGDSYPPETYREGDTGHVDLFSDFVDLQQDNETRNTTQVSYSEGLMSDSPFRTDPTSHPTHFLPPQTPALGLKKRGNGGEVVATSATKTPGSAIATSGLFNNGTGVPTLSLSQAFSNTQELTSPQIDGARSDPVRPSPNINMRFDSDAAALSSPTKMMRSDASRAASEPRDTHMPTKESRETRYRQRKAELEQKLQRLKAQDGDEYEDELADEQRKAEQKALERQIDELAAKCDASVGVSGDGLRARRRNPFGTTKSDTALFTPIHARVKQNVVEISDDVGLSDDSEDELVSEPLTLERALVSQTKVQVPKSSSRGVRTSQEKINDSPTTRASQEKARLHNYNNPVGGEDVVAVADSQPHRQSQQDSNQSPINLPNPSSLDTRVAQSQISVLSAGRLARIEARTKQILETSSVPLPPIDSSQAVEGHDAGNPVIPSSPPVLAMDEHHGVDGDRQDEEEDAGAVNDDFDKPDPGYDFDGGVDYIESSPGPDEENDEALRVDQKPEEIEESSSESEDDVGKEVPSVGQPENADVMVTELQEEAQQDEHMEDDETGEPHERQTSDPGRVPTAIPDSDTKARDCLEISSQVAQEQPATSGHLPKQPDRTNFDDMTDSNETPLLFSTARTHNSGMESPRKSQPSPTKRLAQPTPKSTRPFRLLTEIAADPSQHQEELDDIEIQTDILDDDDKEFAEIMSATGSSPFRPAKRLKTYSHRALCESSKKINRIPDASPTPKSPHFKSPMNATRTVAVQEEETVFTKPAVPKPGIFLPSPDKQAKATHARPLQERPTKTHRATTNAGETPQAANKKGPAKSTKKTPASSSRKKETVQQKPQDESAVVASEQAGPGPVDSRPEDFNADNEEHNGEVVAPERVLARFKGYAIAYYPATRISAFITSGRMHCKIRFDDGTEDTLEDWEVRRCDLRKGDLVKVDLPNMRTKNYVVRGWKDFMSAKTISDAVAKHDHPSTDVYGAKTVVLEVKRRESLPGSTSRETFDIPVASVYLTSTMWPQFKDREFKPAPSLVPGFSVRPQTPSTNFSAPGTPTTTTSRRQVLPTPGTSVQLSVATPCAANITGLFAGMAFALTWHGDEREKIQVIKLITNNGGQVLESGFEVLFNKNNGNTNDKEGETPRGKSTPKSTSRKKSIGPMTPSTTKSMDDSQPLILTPYASSLSFVALISDRHSRRTKYIQALALYLPCLSHHWLSASLSRNALAPWSLYLLPAGESVALGGAVRSRVIEPMYEAGSEEGRLTSVLERRKRLLDGMNVLLVVKQRSRGTAYEFLTRVMGARRVRGCTGVVEARKALVEGTGAAPGPLGEGQGWDWVYVDGGDVEGAVGTFEGADAVPSTASRNKKRKRDSEVAADEAKGDAGVGVKVVDLGPGRKVKVVGDEFVVQSLILGALLE</sequence>
<evidence type="ECO:0000256" key="2">
    <source>
        <dbReference type="ARBA" id="ARBA00022763"/>
    </source>
</evidence>
<feature type="region of interest" description="Disordered" evidence="4">
    <location>
        <begin position="853"/>
        <end position="993"/>
    </location>
</feature>
<feature type="compositionally biased region" description="Basic and acidic residues" evidence="4">
    <location>
        <begin position="575"/>
        <end position="584"/>
    </location>
</feature>
<feature type="compositionally biased region" description="Basic and acidic residues" evidence="4">
    <location>
        <begin position="982"/>
        <end position="993"/>
    </location>
</feature>
<name>A0ABR1XYB3_9PEZI</name>
<organism evidence="6 7">
    <name type="scientific">Phyllosticta citrichinensis</name>
    <dbReference type="NCBI Taxonomy" id="1130410"/>
    <lineage>
        <taxon>Eukaryota</taxon>
        <taxon>Fungi</taxon>
        <taxon>Dikarya</taxon>
        <taxon>Ascomycota</taxon>
        <taxon>Pezizomycotina</taxon>
        <taxon>Dothideomycetes</taxon>
        <taxon>Dothideomycetes incertae sedis</taxon>
        <taxon>Botryosphaeriales</taxon>
        <taxon>Phyllostictaceae</taxon>
        <taxon>Phyllosticta</taxon>
    </lineage>
</organism>
<dbReference type="SMART" id="SM00292">
    <property type="entry name" value="BRCT"/>
    <property type="match status" value="1"/>
</dbReference>
<comment type="caution">
    <text evidence="6">The sequence shown here is derived from an EMBL/GenBank/DDBJ whole genome shotgun (WGS) entry which is preliminary data.</text>
</comment>
<reference evidence="6 7" key="1">
    <citation type="journal article" date="2022" name="G3 (Bethesda)">
        <title>Enemy or ally: a genomic approach to elucidate the lifestyle of Phyllosticta citrichinaensis.</title>
        <authorList>
            <person name="Buijs V.A."/>
            <person name="Groenewald J.Z."/>
            <person name="Haridas S."/>
            <person name="LaButti K.M."/>
            <person name="Lipzen A."/>
            <person name="Martin F.M."/>
            <person name="Barry K."/>
            <person name="Grigoriev I.V."/>
            <person name="Crous P.W."/>
            <person name="Seidl M.F."/>
        </authorList>
    </citation>
    <scope>NUCLEOTIDE SEQUENCE [LARGE SCALE GENOMIC DNA]</scope>
    <source>
        <strain evidence="6 7">CBS 129764</strain>
    </source>
</reference>
<feature type="region of interest" description="Disordered" evidence="4">
    <location>
        <begin position="488"/>
        <end position="513"/>
    </location>
</feature>
<evidence type="ECO:0000256" key="3">
    <source>
        <dbReference type="ARBA" id="ARBA00023242"/>
    </source>
</evidence>
<feature type="region of interest" description="Disordered" evidence="4">
    <location>
        <begin position="249"/>
        <end position="350"/>
    </location>
</feature>
<evidence type="ECO:0000259" key="5">
    <source>
        <dbReference type="PROSITE" id="PS50172"/>
    </source>
</evidence>
<keyword evidence="2" id="KW-0227">DNA damage</keyword>
<dbReference type="CDD" id="cd17745">
    <property type="entry name" value="BRCT_p53bp1_rpt1"/>
    <property type="match status" value="1"/>
</dbReference>
<gene>
    <name evidence="6" type="ORF">IWX90DRAFT_137901</name>
</gene>
<dbReference type="EMBL" id="JBBWUH010000003">
    <property type="protein sequence ID" value="KAK8173294.1"/>
    <property type="molecule type" value="Genomic_DNA"/>
</dbReference>
<dbReference type="SUPFAM" id="SSF52113">
    <property type="entry name" value="BRCT domain"/>
    <property type="match status" value="1"/>
</dbReference>
<dbReference type="PANTHER" id="PTHR15321:SF3">
    <property type="entry name" value="TP53-BINDING PROTEIN 1"/>
    <property type="match status" value="1"/>
</dbReference>
<comment type="subcellular location">
    <subcellularLocation>
        <location evidence="1">Nucleus</location>
    </subcellularLocation>
</comment>
<evidence type="ECO:0000313" key="7">
    <source>
        <dbReference type="Proteomes" id="UP001456524"/>
    </source>
</evidence>
<feature type="compositionally biased region" description="Polar residues" evidence="4">
    <location>
        <begin position="754"/>
        <end position="772"/>
    </location>
</feature>
<feature type="compositionally biased region" description="Polar residues" evidence="4">
    <location>
        <begin position="544"/>
        <end position="555"/>
    </location>
</feature>
<dbReference type="InterPro" id="IPR041297">
    <property type="entry name" value="Crb2_Tudor"/>
</dbReference>
<evidence type="ECO:0000313" key="6">
    <source>
        <dbReference type="EMBL" id="KAK8173294.1"/>
    </source>
</evidence>
<dbReference type="Gene3D" id="2.30.30.140">
    <property type="match status" value="1"/>
</dbReference>
<dbReference type="InterPro" id="IPR036420">
    <property type="entry name" value="BRCT_dom_sf"/>
</dbReference>
<accession>A0ABR1XYB3</accession>
<dbReference type="InterPro" id="IPR001357">
    <property type="entry name" value="BRCT_dom"/>
</dbReference>
<feature type="compositionally biased region" description="Basic and acidic residues" evidence="4">
    <location>
        <begin position="627"/>
        <end position="636"/>
    </location>
</feature>
<feature type="compositionally biased region" description="Polar residues" evidence="4">
    <location>
        <begin position="715"/>
        <end position="726"/>
    </location>
</feature>
<feature type="domain" description="BRCT" evidence="5">
    <location>
        <begin position="1202"/>
        <end position="1351"/>
    </location>
</feature>
<evidence type="ECO:0000256" key="4">
    <source>
        <dbReference type="SAM" id="MobiDB-lite"/>
    </source>
</evidence>
<feature type="region of interest" description="Disordered" evidence="4">
    <location>
        <begin position="1248"/>
        <end position="1290"/>
    </location>
</feature>
<feature type="region of interest" description="Disordered" evidence="4">
    <location>
        <begin position="22"/>
        <end position="85"/>
    </location>
</feature>
<evidence type="ECO:0000256" key="1">
    <source>
        <dbReference type="ARBA" id="ARBA00004123"/>
    </source>
</evidence>
<feature type="compositionally biased region" description="Polar residues" evidence="4">
    <location>
        <begin position="33"/>
        <end position="46"/>
    </location>
</feature>
<proteinExistence type="predicted"/>
<dbReference type="PANTHER" id="PTHR15321">
    <property type="entry name" value="TUMOR SUPPRESSOR P53-BINDING PROTEIN 1"/>
    <property type="match status" value="1"/>
</dbReference>
<feature type="compositionally biased region" description="Polar residues" evidence="4">
    <location>
        <begin position="1160"/>
        <end position="1185"/>
    </location>
</feature>
<feature type="region of interest" description="Disordered" evidence="4">
    <location>
        <begin position="436"/>
        <end position="467"/>
    </location>
</feature>
<protein>
    <recommendedName>
        <fullName evidence="5">BRCT domain-containing protein</fullName>
    </recommendedName>
</protein>